<protein>
    <recommendedName>
        <fullName evidence="2">Tox-PL domain-containing protein</fullName>
    </recommendedName>
</protein>
<organism evidence="3 4">
    <name type="scientific">Amycolatopsis lexingtonensis</name>
    <dbReference type="NCBI Taxonomy" id="218822"/>
    <lineage>
        <taxon>Bacteria</taxon>
        <taxon>Bacillati</taxon>
        <taxon>Actinomycetota</taxon>
        <taxon>Actinomycetes</taxon>
        <taxon>Pseudonocardiales</taxon>
        <taxon>Pseudonocardiaceae</taxon>
        <taxon>Amycolatopsis</taxon>
    </lineage>
</organism>
<feature type="domain" description="Tox-PL" evidence="2">
    <location>
        <begin position="97"/>
        <end position="213"/>
    </location>
</feature>
<dbReference type="Pfam" id="PF15644">
    <property type="entry name" value="Gln_amidase"/>
    <property type="match status" value="1"/>
</dbReference>
<dbReference type="Proteomes" id="UP000631670">
    <property type="component" value="Unassembled WGS sequence"/>
</dbReference>
<evidence type="ECO:0000313" key="4">
    <source>
        <dbReference type="Proteomes" id="UP000631670"/>
    </source>
</evidence>
<dbReference type="RefSeq" id="WP_192782964.1">
    <property type="nucleotide sequence ID" value="NZ_JADBEG010000001.1"/>
</dbReference>
<dbReference type="EMBL" id="JADBEG010000001">
    <property type="protein sequence ID" value="MBE1502633.1"/>
    <property type="molecule type" value="Genomic_DNA"/>
</dbReference>
<gene>
    <name evidence="3" type="ORF">H4696_009733</name>
</gene>
<evidence type="ECO:0000256" key="1">
    <source>
        <dbReference type="SAM" id="MobiDB-lite"/>
    </source>
</evidence>
<feature type="region of interest" description="Disordered" evidence="1">
    <location>
        <begin position="1"/>
        <end position="92"/>
    </location>
</feature>
<evidence type="ECO:0000313" key="3">
    <source>
        <dbReference type="EMBL" id="MBE1502633.1"/>
    </source>
</evidence>
<comment type="caution">
    <text evidence="3">The sequence shown here is derived from an EMBL/GenBank/DDBJ whole genome shotgun (WGS) entry which is preliminary data.</text>
</comment>
<accession>A0ABR9IHG9</accession>
<reference evidence="3 4" key="1">
    <citation type="submission" date="2020-10" db="EMBL/GenBank/DDBJ databases">
        <title>Sequencing the genomes of 1000 actinobacteria strains.</title>
        <authorList>
            <person name="Klenk H.-P."/>
        </authorList>
    </citation>
    <scope>NUCLEOTIDE SEQUENCE [LARGE SCALE GENOMIC DNA]</scope>
    <source>
        <strain evidence="3 4">DSM 44653</strain>
    </source>
</reference>
<proteinExistence type="predicted"/>
<evidence type="ECO:0000259" key="2">
    <source>
        <dbReference type="Pfam" id="PF15644"/>
    </source>
</evidence>
<feature type="compositionally biased region" description="Basic and acidic residues" evidence="1">
    <location>
        <begin position="46"/>
        <end position="77"/>
    </location>
</feature>
<keyword evidence="4" id="KW-1185">Reference proteome</keyword>
<sequence length="243" mass="26805">MSADAPTESGPGVPPESGKDTVWGTDGPQEADDEERAESGPLTGRPRPEVEPGRYLVHPEDTEALAERLEEVGRENADEWVDEVNPRYESGGEPYRNNCAECSRAYATTAQTDVPTAAAGDPELGELREMWEWTGVEPTNTVRETDPAELDDFQATAWGRVADQLAGQPVGTVAIVGVDWEEVKVGDQVFGGGHWFNAHVTDDGLKWIDAQDGTHRDWPPAYPDRVMAIESVYRRPDETEWRT</sequence>
<dbReference type="InterPro" id="IPR028908">
    <property type="entry name" value="Tox-PL_dom"/>
</dbReference>
<name>A0ABR9IHG9_9PSEU</name>